<feature type="domain" description="HNH nuclease" evidence="3">
    <location>
        <begin position="358"/>
        <end position="408"/>
    </location>
</feature>
<dbReference type="SMART" id="SM00507">
    <property type="entry name" value="HNHc"/>
    <property type="match status" value="1"/>
</dbReference>
<keyword evidence="4" id="KW-0540">Nuclease</keyword>
<protein>
    <submittedName>
        <fullName evidence="4">HNH endonuclease</fullName>
    </submittedName>
</protein>
<dbReference type="CDD" id="cd00085">
    <property type="entry name" value="HNHc"/>
    <property type="match status" value="1"/>
</dbReference>
<dbReference type="Proteomes" id="UP000295818">
    <property type="component" value="Unassembled WGS sequence"/>
</dbReference>
<dbReference type="InterPro" id="IPR003870">
    <property type="entry name" value="DUF222"/>
</dbReference>
<dbReference type="EMBL" id="SLWM01000003">
    <property type="protein sequence ID" value="TCO27860.1"/>
    <property type="molecule type" value="Genomic_DNA"/>
</dbReference>
<sequence length="547" mass="58574">MRPAYTMSGSEALSALDALHIEAATRDTYRLELLARLEETGYAKELGARDTTRLLSMRHRLDAGTVRRDLKLATNLAKYQAVTAALPDPHTPTIHAAPTAAPDTNDLAHLDTGPDDTRPHLHPAQAEAIVSALESVRKSAMIAVEDLQTAEDQMVKAAEFLSPLDLGKLGRQVRDRLDTDGPEPAEDQAYRRESLWLHNADHGIKFGGFLANENAEALKTAIHALAKPHKTVTGELDPRSRDKRQADALTTLITLAANANDADSGHRSIAMTVTIDYADLKSRLTTESADGIAVAEGVGGDVGAGSTGDGFGELVYGDNLSAAAVRRLACDAGIIPIVLGSRSEPLDVGAEQRFVTRPIRRALNRRDKGCVVCGAPPIQCEAHHLIHRADGGPTAVTNLVLLCKAHHTDLHKGHWTITITNGTVHVARPSWAEPTRRHLRRRPTPRGPTAGHPSPDGPSVDGSVADGSVADRPLPIPQPPPNRTGPTPGPIPDHVASPSPPATRRDERRPVPALGRAWPMDRDIPWITPAEAALLSPWEDTASPRAG</sequence>
<evidence type="ECO:0000259" key="3">
    <source>
        <dbReference type="SMART" id="SM00507"/>
    </source>
</evidence>
<gene>
    <name evidence="4" type="ORF">EV644_103564</name>
</gene>
<accession>A0ABY2BQY8</accession>
<dbReference type="GO" id="GO:0004519">
    <property type="term" value="F:endonuclease activity"/>
    <property type="evidence" value="ECO:0007669"/>
    <property type="project" value="UniProtKB-KW"/>
</dbReference>
<keyword evidence="5" id="KW-1185">Reference proteome</keyword>
<organism evidence="4 5">
    <name type="scientific">Kribbella orskensis</name>
    <dbReference type="NCBI Taxonomy" id="2512216"/>
    <lineage>
        <taxon>Bacteria</taxon>
        <taxon>Bacillati</taxon>
        <taxon>Actinomycetota</taxon>
        <taxon>Actinomycetes</taxon>
        <taxon>Propionibacteriales</taxon>
        <taxon>Kribbellaceae</taxon>
        <taxon>Kribbella</taxon>
    </lineage>
</organism>
<evidence type="ECO:0000313" key="4">
    <source>
        <dbReference type="EMBL" id="TCO27860.1"/>
    </source>
</evidence>
<dbReference type="Gene3D" id="1.10.30.50">
    <property type="match status" value="1"/>
</dbReference>
<comment type="caution">
    <text evidence="4">The sequence shown here is derived from an EMBL/GenBank/DDBJ whole genome shotgun (WGS) entry which is preliminary data.</text>
</comment>
<dbReference type="Pfam" id="PF02720">
    <property type="entry name" value="DUF222"/>
    <property type="match status" value="1"/>
</dbReference>
<evidence type="ECO:0000313" key="5">
    <source>
        <dbReference type="Proteomes" id="UP000295818"/>
    </source>
</evidence>
<dbReference type="Pfam" id="PF01844">
    <property type="entry name" value="HNH"/>
    <property type="match status" value="1"/>
</dbReference>
<feature type="compositionally biased region" description="Pro residues" evidence="2">
    <location>
        <begin position="474"/>
        <end position="491"/>
    </location>
</feature>
<name>A0ABY2BQY8_9ACTN</name>
<evidence type="ECO:0000256" key="2">
    <source>
        <dbReference type="SAM" id="MobiDB-lite"/>
    </source>
</evidence>
<evidence type="ECO:0000256" key="1">
    <source>
        <dbReference type="ARBA" id="ARBA00023450"/>
    </source>
</evidence>
<comment type="similarity">
    <text evidence="1">Belongs to the Rv1128c/1148c/1588c/1702c/1945/3466 family.</text>
</comment>
<dbReference type="InterPro" id="IPR002711">
    <property type="entry name" value="HNH"/>
</dbReference>
<proteinExistence type="inferred from homology"/>
<feature type="region of interest" description="Disordered" evidence="2">
    <location>
        <begin position="428"/>
        <end position="522"/>
    </location>
</feature>
<dbReference type="InterPro" id="IPR003615">
    <property type="entry name" value="HNH_nuc"/>
</dbReference>
<keyword evidence="4" id="KW-0378">Hydrolase</keyword>
<reference evidence="4 5" key="1">
    <citation type="journal article" date="2015" name="Stand. Genomic Sci.">
        <title>Genomic Encyclopedia of Bacterial and Archaeal Type Strains, Phase III: the genomes of soil and plant-associated and newly described type strains.</title>
        <authorList>
            <person name="Whitman W.B."/>
            <person name="Woyke T."/>
            <person name="Klenk H.P."/>
            <person name="Zhou Y."/>
            <person name="Lilburn T.G."/>
            <person name="Beck B.J."/>
            <person name="De Vos P."/>
            <person name="Vandamme P."/>
            <person name="Eisen J.A."/>
            <person name="Garrity G."/>
            <person name="Hugenholtz P."/>
            <person name="Kyrpides N.C."/>
        </authorList>
    </citation>
    <scope>NUCLEOTIDE SEQUENCE [LARGE SCALE GENOMIC DNA]</scope>
    <source>
        <strain evidence="4 5">VKM Ac-2538</strain>
    </source>
</reference>
<keyword evidence="4" id="KW-0255">Endonuclease</keyword>